<dbReference type="InterPro" id="IPR001041">
    <property type="entry name" value="2Fe-2S_ferredoxin-type"/>
</dbReference>
<gene>
    <name evidence="17" type="ORF">KHX13_10050</name>
</gene>
<dbReference type="InterPro" id="IPR013352">
    <property type="entry name" value="Fe_hydrogenase_subset"/>
</dbReference>
<protein>
    <submittedName>
        <fullName evidence="17">[FeFe] hydrogenase, group A</fullName>
    </submittedName>
</protein>
<keyword evidence="6" id="KW-0479">Metal-binding</keyword>
<dbReference type="GO" id="GO:0051537">
    <property type="term" value="F:2 iron, 2 sulfur cluster binding"/>
    <property type="evidence" value="ECO:0007669"/>
    <property type="project" value="UniProtKB-KW"/>
</dbReference>
<dbReference type="InterPro" id="IPR017900">
    <property type="entry name" value="4Fe4S_Fe_S_CS"/>
</dbReference>
<evidence type="ECO:0000256" key="7">
    <source>
        <dbReference type="ARBA" id="ARBA00022737"/>
    </source>
</evidence>
<dbReference type="Gene3D" id="3.10.20.740">
    <property type="match status" value="1"/>
</dbReference>
<organism evidence="17 18">
    <name type="scientific">Acidaminococcus intestini</name>
    <dbReference type="NCBI Taxonomy" id="187327"/>
    <lineage>
        <taxon>Bacteria</taxon>
        <taxon>Bacillati</taxon>
        <taxon>Bacillota</taxon>
        <taxon>Negativicutes</taxon>
        <taxon>Acidaminococcales</taxon>
        <taxon>Acidaminococcaceae</taxon>
        <taxon>Acidaminococcus</taxon>
    </lineage>
</organism>
<evidence type="ECO:0000313" key="17">
    <source>
        <dbReference type="EMBL" id="MBS5520623.1"/>
    </source>
</evidence>
<dbReference type="PROSITE" id="PS00198">
    <property type="entry name" value="4FE4S_FER_1"/>
    <property type="match status" value="1"/>
</dbReference>
<reference evidence="17" key="1">
    <citation type="submission" date="2021-02" db="EMBL/GenBank/DDBJ databases">
        <title>Infant gut strain persistence is associated with maternal origin, phylogeny, and functional potential including surface adhesion and iron acquisition.</title>
        <authorList>
            <person name="Lou Y.C."/>
        </authorList>
    </citation>
    <scope>NUCLEOTIDE SEQUENCE</scope>
    <source>
        <strain evidence="17">L3_106_000M1_dasL3_106_000M1_concoct_15</strain>
    </source>
</reference>
<evidence type="ECO:0000256" key="8">
    <source>
        <dbReference type="ARBA" id="ARBA00022967"/>
    </source>
</evidence>
<evidence type="ECO:0000259" key="14">
    <source>
        <dbReference type="PROSITE" id="PS51085"/>
    </source>
</evidence>
<comment type="subcellular location">
    <subcellularLocation>
        <location evidence="2">Membrane</location>
    </subcellularLocation>
</comment>
<evidence type="ECO:0000313" key="18">
    <source>
        <dbReference type="Proteomes" id="UP000754226"/>
    </source>
</evidence>
<dbReference type="SMART" id="SM00902">
    <property type="entry name" value="Fe_hyd_SSU"/>
    <property type="match status" value="1"/>
</dbReference>
<dbReference type="EMBL" id="JAGZCZ010000017">
    <property type="protein sequence ID" value="MBS5520623.1"/>
    <property type="molecule type" value="Genomic_DNA"/>
</dbReference>
<dbReference type="InterPro" id="IPR000283">
    <property type="entry name" value="NADH_UbQ_OxRdtase_75kDa_su_CS"/>
</dbReference>
<dbReference type="AlphaFoldDB" id="A0A943EFU5"/>
<dbReference type="Pfam" id="PF02906">
    <property type="entry name" value="Fe_hyd_lg_C"/>
    <property type="match status" value="1"/>
</dbReference>
<dbReference type="PANTHER" id="PTHR11615">
    <property type="entry name" value="NITRATE, FORMATE, IRON DEHYDROGENASE"/>
    <property type="match status" value="1"/>
</dbReference>
<keyword evidence="12" id="KW-0472">Membrane</keyword>
<name>A0A943EFU5_9FIRM</name>
<dbReference type="Gene3D" id="3.40.50.1780">
    <property type="match status" value="1"/>
</dbReference>
<dbReference type="GO" id="GO:0016020">
    <property type="term" value="C:membrane"/>
    <property type="evidence" value="ECO:0007669"/>
    <property type="project" value="UniProtKB-SubCell"/>
</dbReference>
<dbReference type="Proteomes" id="UP000754226">
    <property type="component" value="Unassembled WGS sequence"/>
</dbReference>
<sequence>MVTLTIDNQPICVPEGTTILEAAKSAGIIIPHLCYLKGLNEIAACRVCSVEVEGETAMVTACNSSVVEGMAVHTNSPRARETRRINVELILSQHDCLCATCVRSGSCQLQRLANSLGIISLPYERELPKGARGAWTTTYPLYRDYQKCIKCMRCIQVCDKMQTVHIWDVDGTGSRTTVDVSHNRVIKDSDCTLCGQCITHCPTAGLRERDDTDKVYSALASPDLIPSVQIAPAVRTALCEAYGVSPQEAPMGKLAAALRRMGFRYVYDTCFGADLTIMEEANEFLEKFKNGETRTLPLFTSCCPGWVRFLKGKFPELTDRLSTSKSPQQMFGAIAKTWLAKKLGTEPEKLFLVSIMPCLAKKAECDLPTMRTQHGKDVDCVLTTRELIRMLNADRIYPHRLKEEPLDDPMGTHTGAGTIFGVTGGVMEAALRTAYYETTGKDPDPDLFADIRTGPSLRERTYTLGGADVHCAVVSGLGNARHLLEAIKSGKVHYDFVEVMACPGGCSGGGGQPISIDDEERAERRGKDLYALDQKMALRLSHRNPQIEALYAEFLGKPLSEKAEELLHTDQGAWEVTECY</sequence>
<comment type="similarity">
    <text evidence="3">Belongs to the complex I 75 kDa subunit family.</text>
</comment>
<feature type="domain" description="4Fe-4S ferredoxin-type" evidence="15">
    <location>
        <begin position="183"/>
        <end position="211"/>
    </location>
</feature>
<evidence type="ECO:0000259" key="16">
    <source>
        <dbReference type="PROSITE" id="PS51839"/>
    </source>
</evidence>
<feature type="domain" description="4Fe-4S ferredoxin-type" evidence="15">
    <location>
        <begin position="139"/>
        <end position="169"/>
    </location>
</feature>
<evidence type="ECO:0000256" key="10">
    <source>
        <dbReference type="ARBA" id="ARBA00023014"/>
    </source>
</evidence>
<dbReference type="PROSITE" id="PS51839">
    <property type="entry name" value="4FE4S_HC3"/>
    <property type="match status" value="1"/>
</dbReference>
<evidence type="ECO:0000256" key="4">
    <source>
        <dbReference type="ARBA" id="ARBA00022485"/>
    </source>
</evidence>
<feature type="domain" description="2Fe-2S ferredoxin-type" evidence="14">
    <location>
        <begin position="1"/>
        <end position="78"/>
    </location>
</feature>
<evidence type="ECO:0000259" key="15">
    <source>
        <dbReference type="PROSITE" id="PS51379"/>
    </source>
</evidence>
<keyword evidence="4" id="KW-0004">4Fe-4S</keyword>
<keyword evidence="5" id="KW-0001">2Fe-2S</keyword>
<evidence type="ECO:0000256" key="1">
    <source>
        <dbReference type="ARBA" id="ARBA00001966"/>
    </source>
</evidence>
<dbReference type="SUPFAM" id="SSF53920">
    <property type="entry name" value="Fe-only hydrogenase"/>
    <property type="match status" value="1"/>
</dbReference>
<dbReference type="NCBIfam" id="TIGR02512">
    <property type="entry name" value="FeFe_hydrog_A"/>
    <property type="match status" value="1"/>
</dbReference>
<comment type="cofactor">
    <cofactor evidence="1">
        <name>[4Fe-4S] cluster</name>
        <dbReference type="ChEBI" id="CHEBI:49883"/>
    </cofactor>
</comment>
<evidence type="ECO:0000256" key="9">
    <source>
        <dbReference type="ARBA" id="ARBA00023004"/>
    </source>
</evidence>
<dbReference type="SUPFAM" id="SSF54292">
    <property type="entry name" value="2Fe-2S ferredoxin-like"/>
    <property type="match status" value="1"/>
</dbReference>
<evidence type="ECO:0000256" key="5">
    <source>
        <dbReference type="ARBA" id="ARBA00022714"/>
    </source>
</evidence>
<keyword evidence="10" id="KW-0411">Iron-sulfur</keyword>
<proteinExistence type="inferred from homology"/>
<evidence type="ECO:0000256" key="11">
    <source>
        <dbReference type="ARBA" id="ARBA00023027"/>
    </source>
</evidence>
<dbReference type="Pfam" id="PF13510">
    <property type="entry name" value="Fer2_4"/>
    <property type="match status" value="1"/>
</dbReference>
<evidence type="ECO:0000256" key="3">
    <source>
        <dbReference type="ARBA" id="ARBA00005404"/>
    </source>
</evidence>
<dbReference type="InterPro" id="IPR003149">
    <property type="entry name" value="Fe_hydrogenase_ssu"/>
</dbReference>
<dbReference type="PROSITE" id="PS51085">
    <property type="entry name" value="2FE2S_FER_2"/>
    <property type="match status" value="1"/>
</dbReference>
<dbReference type="InterPro" id="IPR019574">
    <property type="entry name" value="NADH_UbQ_OxRdtase_Gsu_4Fe4S-bd"/>
</dbReference>
<dbReference type="PROSITE" id="PS00641">
    <property type="entry name" value="COMPLEX1_75K_1"/>
    <property type="match status" value="1"/>
</dbReference>
<dbReference type="GO" id="GO:0008901">
    <property type="term" value="F:ferredoxin hydrogenase activity"/>
    <property type="evidence" value="ECO:0007669"/>
    <property type="project" value="InterPro"/>
</dbReference>
<comment type="cofactor">
    <cofactor evidence="13">
        <name>[2Fe-2S] cluster</name>
        <dbReference type="ChEBI" id="CHEBI:190135"/>
    </cofactor>
</comment>
<dbReference type="SMART" id="SM00929">
    <property type="entry name" value="NADH-G_4Fe-4S_3"/>
    <property type="match status" value="1"/>
</dbReference>
<evidence type="ECO:0000256" key="13">
    <source>
        <dbReference type="ARBA" id="ARBA00034078"/>
    </source>
</evidence>
<keyword evidence="7" id="KW-0677">Repeat</keyword>
<evidence type="ECO:0000256" key="2">
    <source>
        <dbReference type="ARBA" id="ARBA00004370"/>
    </source>
</evidence>
<dbReference type="FunFam" id="3.30.70.20:FF:000035">
    <property type="entry name" value="Iron hydrogenase 1"/>
    <property type="match status" value="1"/>
</dbReference>
<dbReference type="GO" id="GO:0005506">
    <property type="term" value="F:iron ion binding"/>
    <property type="evidence" value="ECO:0007669"/>
    <property type="project" value="InterPro"/>
</dbReference>
<keyword evidence="9" id="KW-0408">Iron</keyword>
<dbReference type="InterPro" id="IPR017896">
    <property type="entry name" value="4Fe4S_Fe-S-bd"/>
</dbReference>
<dbReference type="InterPro" id="IPR036010">
    <property type="entry name" value="2Fe-2S_ferredoxin-like_sf"/>
</dbReference>
<feature type="domain" description="4Fe-4S His(Cys)3-ligated-type" evidence="16">
    <location>
        <begin position="78"/>
        <end position="117"/>
    </location>
</feature>
<dbReference type="InterPro" id="IPR036991">
    <property type="entry name" value="Fe_hydrogenase_ssu_sf"/>
</dbReference>
<dbReference type="FunFam" id="3.10.20.740:FF:000004">
    <property type="entry name" value="NADH-quinone oxidoreductase"/>
    <property type="match status" value="1"/>
</dbReference>
<dbReference type="PROSITE" id="PS51379">
    <property type="entry name" value="4FE4S_FER_2"/>
    <property type="match status" value="2"/>
</dbReference>
<dbReference type="Pfam" id="PF10588">
    <property type="entry name" value="NADH-G_4Fe-4S_3"/>
    <property type="match status" value="1"/>
</dbReference>
<dbReference type="GO" id="GO:0051539">
    <property type="term" value="F:4 iron, 4 sulfur cluster binding"/>
    <property type="evidence" value="ECO:0007669"/>
    <property type="project" value="UniProtKB-KW"/>
</dbReference>
<dbReference type="Pfam" id="PF02256">
    <property type="entry name" value="Fe_hyd_SSU"/>
    <property type="match status" value="1"/>
</dbReference>
<comment type="caution">
    <text evidence="17">The sequence shown here is derived from an EMBL/GenBank/DDBJ whole genome shotgun (WGS) entry which is preliminary data.</text>
</comment>
<dbReference type="SUPFAM" id="SSF54862">
    <property type="entry name" value="4Fe-4S ferredoxins"/>
    <property type="match status" value="1"/>
</dbReference>
<dbReference type="Pfam" id="PF12838">
    <property type="entry name" value="Fer4_7"/>
    <property type="match status" value="1"/>
</dbReference>
<dbReference type="InterPro" id="IPR050340">
    <property type="entry name" value="Cytosolic_Fe-S_CAF"/>
</dbReference>
<dbReference type="Gene3D" id="3.30.70.20">
    <property type="match status" value="1"/>
</dbReference>
<dbReference type="Gene3D" id="3.40.950.10">
    <property type="entry name" value="Fe-only Hydrogenase (Larger Subunit), Chain L, domain 3"/>
    <property type="match status" value="1"/>
</dbReference>
<dbReference type="GO" id="GO:0008137">
    <property type="term" value="F:NADH dehydrogenase (ubiquinone) activity"/>
    <property type="evidence" value="ECO:0007669"/>
    <property type="project" value="InterPro"/>
</dbReference>
<dbReference type="CDD" id="cd00207">
    <property type="entry name" value="fer2"/>
    <property type="match status" value="1"/>
</dbReference>
<keyword evidence="11" id="KW-0520">NAD</keyword>
<dbReference type="InterPro" id="IPR009016">
    <property type="entry name" value="Fe_hydrogenase"/>
</dbReference>
<evidence type="ECO:0000256" key="12">
    <source>
        <dbReference type="ARBA" id="ARBA00023136"/>
    </source>
</evidence>
<dbReference type="GO" id="GO:0042773">
    <property type="term" value="P:ATP synthesis coupled electron transport"/>
    <property type="evidence" value="ECO:0007669"/>
    <property type="project" value="InterPro"/>
</dbReference>
<evidence type="ECO:0000256" key="6">
    <source>
        <dbReference type="ARBA" id="ARBA00022723"/>
    </source>
</evidence>
<dbReference type="Gene3D" id="4.10.260.20">
    <property type="entry name" value="Iron hydrogenase, small subunit"/>
    <property type="match status" value="1"/>
</dbReference>
<keyword evidence="8" id="KW-1278">Translocase</keyword>
<accession>A0A943EFU5</accession>
<dbReference type="InterPro" id="IPR004108">
    <property type="entry name" value="Fe_hydrogenase_lsu_C"/>
</dbReference>